<evidence type="ECO:0000313" key="2">
    <source>
        <dbReference type="Proteomes" id="UP000327513"/>
    </source>
</evidence>
<evidence type="ECO:0000313" key="1">
    <source>
        <dbReference type="EMBL" id="QFG06651.1"/>
    </source>
</evidence>
<gene>
    <name evidence="1" type="ORF">CPT_Myduc_028</name>
</gene>
<dbReference type="EMBL" id="MN098326">
    <property type="protein sequence ID" value="QFG06651.1"/>
    <property type="molecule type" value="Genomic_DNA"/>
</dbReference>
<organism evidence="1 2">
    <name type="scientific">Proteus phage Myduc</name>
    <dbReference type="NCBI Taxonomy" id="2650874"/>
    <lineage>
        <taxon>Viruses</taxon>
        <taxon>Duplodnaviria</taxon>
        <taxon>Heunggongvirae</taxon>
        <taxon>Uroviricota</taxon>
        <taxon>Caudoviricetes</taxon>
        <taxon>Chaseviridae</taxon>
        <taxon>Cleopatravirinae</taxon>
        <taxon>Myducvirus</taxon>
        <taxon>Myducvirus myduc</taxon>
    </lineage>
</organism>
<reference evidence="2" key="1">
    <citation type="submission" date="2019-06" db="EMBL/GenBank/DDBJ databases">
        <title>Complete genome of Proteus mirabilis phage Myduc.</title>
        <authorList>
            <person name="Tran J.S."/>
            <person name="Lessor L."/>
            <person name="O'Leary C."/>
            <person name="Bonasera R.M."/>
            <person name="Liu M."/>
        </authorList>
    </citation>
    <scope>NUCLEOTIDE SEQUENCE [LARGE SCALE GENOMIC DNA]</scope>
</reference>
<dbReference type="Proteomes" id="UP000327513">
    <property type="component" value="Segment"/>
</dbReference>
<keyword evidence="2" id="KW-1185">Reference proteome</keyword>
<protein>
    <submittedName>
        <fullName evidence="1">Uncharacterized protein</fullName>
    </submittedName>
</protein>
<accession>A0A5J6T8Z5</accession>
<proteinExistence type="predicted"/>
<name>A0A5J6T8Z5_9CAUD</name>
<sequence>MITRVKLALKRYGEIFNINRKRGLKSFYPWERRYSLSTKAKAIVYHDRILTGNVIIRDNKPVFINIWNDGGQTE</sequence>